<comment type="caution">
    <text evidence="2">The sequence shown here is derived from an EMBL/GenBank/DDBJ whole genome shotgun (WGS) entry which is preliminary data.</text>
</comment>
<reference evidence="3 4" key="2">
    <citation type="submission" date="2024-07" db="EMBL/GenBank/DDBJ databases">
        <authorList>
            <person name="Akdeniz Z."/>
        </authorList>
    </citation>
    <scope>NUCLEOTIDE SEQUENCE [LARGE SCALE GENOMIC DNA]</scope>
</reference>
<name>A0AA86Q485_9EUKA</name>
<feature type="transmembrane region" description="Helical" evidence="1">
    <location>
        <begin position="120"/>
        <end position="137"/>
    </location>
</feature>
<organism evidence="2">
    <name type="scientific">Hexamita inflata</name>
    <dbReference type="NCBI Taxonomy" id="28002"/>
    <lineage>
        <taxon>Eukaryota</taxon>
        <taxon>Metamonada</taxon>
        <taxon>Diplomonadida</taxon>
        <taxon>Hexamitidae</taxon>
        <taxon>Hexamitinae</taxon>
        <taxon>Hexamita</taxon>
    </lineage>
</organism>
<keyword evidence="1" id="KW-0472">Membrane</keyword>
<feature type="transmembrane region" description="Helical" evidence="1">
    <location>
        <begin position="68"/>
        <end position="86"/>
    </location>
</feature>
<dbReference type="EMBL" id="CAXDID020000055">
    <property type="protein sequence ID" value="CAL6007342.1"/>
    <property type="molecule type" value="Genomic_DNA"/>
</dbReference>
<protein>
    <submittedName>
        <fullName evidence="3">Hypothetical_protein</fullName>
    </submittedName>
</protein>
<keyword evidence="4" id="KW-1185">Reference proteome</keyword>
<dbReference type="Proteomes" id="UP001642409">
    <property type="component" value="Unassembled WGS sequence"/>
</dbReference>
<sequence length="177" mass="20472">MNQDLQQQKEARQKKILEGQKKRMALIYNTTEDKVHMPEEYHQQEQIIELDKEKIKELIGSQSSVKRITFFSIMQFIVTGFLFLGLNLNCIVKSNETINKLTFKIQETQIFENLQKHQSLTFFFLELLFLLGKSLFGSKNSTGMQGLIKKVIQGGKHFILRLFIFVGLQFAGAAYCG</sequence>
<evidence type="ECO:0000256" key="1">
    <source>
        <dbReference type="SAM" id="Phobius"/>
    </source>
</evidence>
<keyword evidence="1" id="KW-0812">Transmembrane</keyword>
<keyword evidence="1" id="KW-1133">Transmembrane helix</keyword>
<dbReference type="EMBL" id="CATOUU010000825">
    <property type="protein sequence ID" value="CAI9951766.1"/>
    <property type="molecule type" value="Genomic_DNA"/>
</dbReference>
<evidence type="ECO:0000313" key="4">
    <source>
        <dbReference type="Proteomes" id="UP001642409"/>
    </source>
</evidence>
<reference evidence="2" key="1">
    <citation type="submission" date="2023-06" db="EMBL/GenBank/DDBJ databases">
        <authorList>
            <person name="Kurt Z."/>
        </authorList>
    </citation>
    <scope>NUCLEOTIDE SEQUENCE</scope>
</reference>
<feature type="transmembrane region" description="Helical" evidence="1">
    <location>
        <begin position="158"/>
        <end position="175"/>
    </location>
</feature>
<dbReference type="AlphaFoldDB" id="A0AA86Q485"/>
<evidence type="ECO:0000313" key="3">
    <source>
        <dbReference type="EMBL" id="CAL6007342.1"/>
    </source>
</evidence>
<evidence type="ECO:0000313" key="2">
    <source>
        <dbReference type="EMBL" id="CAI9951766.1"/>
    </source>
</evidence>
<gene>
    <name evidence="3" type="ORF">HINF_LOCUS20594</name>
    <name evidence="2" type="ORF">HINF_LOCUS39411</name>
</gene>
<proteinExistence type="predicted"/>
<accession>A0AA86Q485</accession>